<dbReference type="PANTHER" id="PTHR30137">
    <property type="entry name" value="LUCIFERASE-LIKE MONOOXYGENASE"/>
    <property type="match status" value="1"/>
</dbReference>
<organism evidence="3 4">
    <name type="scientific">Micromonospora gifhornensis</name>
    <dbReference type="NCBI Taxonomy" id="84594"/>
    <lineage>
        <taxon>Bacteria</taxon>
        <taxon>Bacillati</taxon>
        <taxon>Actinomycetota</taxon>
        <taxon>Actinomycetes</taxon>
        <taxon>Micromonosporales</taxon>
        <taxon>Micromonosporaceae</taxon>
        <taxon>Micromonospora</taxon>
    </lineage>
</organism>
<sequence length="342" mass="36463">MTDTPPVSVLDVVPVWSGSTATRALRDSVQLAVEVERLGYTRYWVAEHHNTPCLATATPPVLVGALLAATSTLRVGSGGVLLPNHPPLVVAEQFGTLAALYPGRVDLGVGRAPGTDAATARALRRAPDGADQFPTELAELIDHFGPAPRPRQITAVAAAESEVPVWILGSSPGSARLAGSLGLPYAFAHQINPTLTATALQLYRKSFRPSAHLADPHAILSAVVVVGENDEHAERLIAPYLLGQIGHRTVGRLDPFPNAAQAQQHSYTDAERAFVAERITSQIVGGPETVRERVQRLHAETGANELMALTILPELEDRVRSYALLADAVRASIAVYARDLRV</sequence>
<evidence type="ECO:0000313" key="3">
    <source>
        <dbReference type="EMBL" id="GIJ18842.1"/>
    </source>
</evidence>
<dbReference type="Gene3D" id="3.20.20.30">
    <property type="entry name" value="Luciferase-like domain"/>
    <property type="match status" value="1"/>
</dbReference>
<evidence type="ECO:0000256" key="1">
    <source>
        <dbReference type="ARBA" id="ARBA00007789"/>
    </source>
</evidence>
<dbReference type="RefSeq" id="WP_204293009.1">
    <property type="nucleotide sequence ID" value="NZ_BAAAGZ010000069.1"/>
</dbReference>
<dbReference type="CDD" id="cd00347">
    <property type="entry name" value="Flavin_utilizing_monoxygenases"/>
    <property type="match status" value="1"/>
</dbReference>
<protein>
    <submittedName>
        <fullName evidence="3">FMN-linked alkanal monooxygenase</fullName>
    </submittedName>
</protein>
<comment type="caution">
    <text evidence="3">The sequence shown here is derived from an EMBL/GenBank/DDBJ whole genome shotgun (WGS) entry which is preliminary data.</text>
</comment>
<dbReference type="InterPro" id="IPR019949">
    <property type="entry name" value="CmoO-like"/>
</dbReference>
<dbReference type="PANTHER" id="PTHR30137:SF6">
    <property type="entry name" value="LUCIFERASE-LIKE MONOOXYGENASE"/>
    <property type="match status" value="1"/>
</dbReference>
<accession>A0ABQ4ILQ3</accession>
<proteinExistence type="predicted"/>
<dbReference type="SUPFAM" id="SSF51679">
    <property type="entry name" value="Bacterial luciferase-like"/>
    <property type="match status" value="1"/>
</dbReference>
<dbReference type="NCBIfam" id="TIGR03558">
    <property type="entry name" value="oxido_grp_1"/>
    <property type="match status" value="1"/>
</dbReference>
<feature type="domain" description="Luciferase-like" evidence="2">
    <location>
        <begin position="14"/>
        <end position="303"/>
    </location>
</feature>
<keyword evidence="3" id="KW-0560">Oxidoreductase</keyword>
<dbReference type="Pfam" id="PF00296">
    <property type="entry name" value="Bac_luciferase"/>
    <property type="match status" value="1"/>
</dbReference>
<dbReference type="GO" id="GO:0004497">
    <property type="term" value="F:monooxygenase activity"/>
    <property type="evidence" value="ECO:0007669"/>
    <property type="project" value="UniProtKB-KW"/>
</dbReference>
<dbReference type="InterPro" id="IPR050766">
    <property type="entry name" value="Bact_Lucif_Oxidored"/>
</dbReference>
<comment type="similarity">
    <text evidence="1">To bacterial alkanal monooxygenase alpha and beta chains.</text>
</comment>
<dbReference type="InterPro" id="IPR036661">
    <property type="entry name" value="Luciferase-like_sf"/>
</dbReference>
<evidence type="ECO:0000313" key="4">
    <source>
        <dbReference type="Proteomes" id="UP000647860"/>
    </source>
</evidence>
<keyword evidence="4" id="KW-1185">Reference proteome</keyword>
<name>A0ABQ4ILQ3_9ACTN</name>
<evidence type="ECO:0000259" key="2">
    <source>
        <dbReference type="Pfam" id="PF00296"/>
    </source>
</evidence>
<keyword evidence="3" id="KW-0503">Monooxygenase</keyword>
<dbReference type="EMBL" id="BOPA01000052">
    <property type="protein sequence ID" value="GIJ18842.1"/>
    <property type="molecule type" value="Genomic_DNA"/>
</dbReference>
<gene>
    <name evidence="3" type="ORF">Vgi01_55260</name>
</gene>
<dbReference type="InterPro" id="IPR011251">
    <property type="entry name" value="Luciferase-like_dom"/>
</dbReference>
<reference evidence="3 4" key="1">
    <citation type="submission" date="2021-01" db="EMBL/GenBank/DDBJ databases">
        <title>Whole genome shotgun sequence of Verrucosispora gifhornensis NBRC 16317.</title>
        <authorList>
            <person name="Komaki H."/>
            <person name="Tamura T."/>
        </authorList>
    </citation>
    <scope>NUCLEOTIDE SEQUENCE [LARGE SCALE GENOMIC DNA]</scope>
    <source>
        <strain evidence="3 4">NBRC 16317</strain>
    </source>
</reference>
<dbReference type="Proteomes" id="UP000647860">
    <property type="component" value="Unassembled WGS sequence"/>
</dbReference>